<reference evidence="1" key="1">
    <citation type="submission" date="2021-01" db="EMBL/GenBank/DDBJ databases">
        <title>Whole genome shotgun sequence of Sphaerimonospora thailandensis NBRC 107569.</title>
        <authorList>
            <person name="Komaki H."/>
            <person name="Tamura T."/>
        </authorList>
    </citation>
    <scope>NUCLEOTIDE SEQUENCE</scope>
    <source>
        <strain evidence="1">NBRC 107569</strain>
    </source>
</reference>
<name>A0A8J3VZZ9_9ACTN</name>
<dbReference type="AlphaFoldDB" id="A0A8J3VZZ9"/>
<dbReference type="InterPro" id="IPR025455">
    <property type="entry name" value="DUF4276"/>
</dbReference>
<protein>
    <recommendedName>
        <fullName evidence="3">DUF4276 family protein</fullName>
    </recommendedName>
</protein>
<gene>
    <name evidence="1" type="ORF">Mth01_28930</name>
</gene>
<evidence type="ECO:0000313" key="1">
    <source>
        <dbReference type="EMBL" id="GIH70640.1"/>
    </source>
</evidence>
<dbReference type="Proteomes" id="UP000610966">
    <property type="component" value="Unassembled WGS sequence"/>
</dbReference>
<proteinExistence type="predicted"/>
<sequence>MLAREGVSDAWFLAPLLRRAVEQLCAEEFDGIVEVLPVMCLDADTQQPAKVIAAAEDVRGTFDVLLFHRDGAPSGKSEEVVRRMRDAWRDLAADEPLVAVVPLRETEAWALADLDALRRVLGLPSVKVAEFAADLRGTVEQLQDPKERLGRLIGAATRTGRSDEHTKFLQDFLERLAEQIEIGRLRKLPAFACWWTDMTNALENLGFRYG</sequence>
<evidence type="ECO:0008006" key="3">
    <source>
        <dbReference type="Google" id="ProtNLM"/>
    </source>
</evidence>
<organism evidence="1 2">
    <name type="scientific">Sphaerimonospora thailandensis</name>
    <dbReference type="NCBI Taxonomy" id="795644"/>
    <lineage>
        <taxon>Bacteria</taxon>
        <taxon>Bacillati</taxon>
        <taxon>Actinomycetota</taxon>
        <taxon>Actinomycetes</taxon>
        <taxon>Streptosporangiales</taxon>
        <taxon>Streptosporangiaceae</taxon>
        <taxon>Sphaerimonospora</taxon>
    </lineage>
</organism>
<keyword evidence="2" id="KW-1185">Reference proteome</keyword>
<dbReference type="Pfam" id="PF14103">
    <property type="entry name" value="DUF4276"/>
    <property type="match status" value="1"/>
</dbReference>
<accession>A0A8J3VZZ9</accession>
<evidence type="ECO:0000313" key="2">
    <source>
        <dbReference type="Proteomes" id="UP000610966"/>
    </source>
</evidence>
<comment type="caution">
    <text evidence="1">The sequence shown here is derived from an EMBL/GenBank/DDBJ whole genome shotgun (WGS) entry which is preliminary data.</text>
</comment>
<dbReference type="EMBL" id="BOOG01000024">
    <property type="protein sequence ID" value="GIH70640.1"/>
    <property type="molecule type" value="Genomic_DNA"/>
</dbReference>